<keyword evidence="2" id="KW-1185">Reference proteome</keyword>
<sequence length="302" mass="32100">MTNDRRTFLNRVGLAGGALVVGPTTVSWTTTATASEDDARVSGTISYFGEPVEDAVASVGPNSDTTDEDGTYEIVIDAAELEGDEVGKIGSTVLEVSADGYADERRAVAVAPGGSITADVSLEREWGDDVGELQVYATEVGGGETIPCRVRVYGDDEYYADAPEGAIPDSSTWSRGFRVSEGWWEVRVSDAPGYDDGYAEVYVAAGTSELAWVELEEGDREIPETGRLRGIVTDEDGDPIENAGLRVGGKSFTTDGNGEFETDLEHGRHSVVAVADGYDVRRGTVTVRFGRTTELAVSLEST</sequence>
<dbReference type="InterPro" id="IPR019546">
    <property type="entry name" value="TAT_signal_bac_arc"/>
</dbReference>
<keyword evidence="1" id="KW-0378">Hydrolase</keyword>
<name>A0A3N6MGD8_NATCH</name>
<keyword evidence="1" id="KW-0645">Protease</keyword>
<evidence type="ECO:0000313" key="2">
    <source>
        <dbReference type="Proteomes" id="UP000281431"/>
    </source>
</evidence>
<evidence type="ECO:0000313" key="1">
    <source>
        <dbReference type="EMBL" id="RQH00055.1"/>
    </source>
</evidence>
<dbReference type="Proteomes" id="UP000281431">
    <property type="component" value="Unassembled WGS sequence"/>
</dbReference>
<dbReference type="AlphaFoldDB" id="A0A3N6MGD8"/>
<organism evidence="1 2">
    <name type="scientific">Natrarchaeobius chitinivorans</name>
    <dbReference type="NCBI Taxonomy" id="1679083"/>
    <lineage>
        <taxon>Archaea</taxon>
        <taxon>Methanobacteriati</taxon>
        <taxon>Methanobacteriota</taxon>
        <taxon>Stenosarchaea group</taxon>
        <taxon>Halobacteria</taxon>
        <taxon>Halobacteriales</taxon>
        <taxon>Natrialbaceae</taxon>
        <taxon>Natrarchaeobius</taxon>
    </lineage>
</organism>
<dbReference type="Gene3D" id="2.60.40.1120">
    <property type="entry name" value="Carboxypeptidase-like, regulatory domain"/>
    <property type="match status" value="2"/>
</dbReference>
<accession>A0A3N6MGD8</accession>
<dbReference type="GO" id="GO:0030246">
    <property type="term" value="F:carbohydrate binding"/>
    <property type="evidence" value="ECO:0007669"/>
    <property type="project" value="InterPro"/>
</dbReference>
<dbReference type="GO" id="GO:0004180">
    <property type="term" value="F:carboxypeptidase activity"/>
    <property type="evidence" value="ECO:0007669"/>
    <property type="project" value="UniProtKB-KW"/>
</dbReference>
<keyword evidence="1" id="KW-0121">Carboxypeptidase</keyword>
<dbReference type="SUPFAM" id="SSF49464">
    <property type="entry name" value="Carboxypeptidase regulatory domain-like"/>
    <property type="match status" value="1"/>
</dbReference>
<gene>
    <name evidence="1" type="ORF">EA472_12655</name>
</gene>
<dbReference type="SUPFAM" id="SSF49452">
    <property type="entry name" value="Starch-binding domain-like"/>
    <property type="match status" value="1"/>
</dbReference>
<dbReference type="OrthoDB" id="156772at2157"/>
<dbReference type="Pfam" id="PF13620">
    <property type="entry name" value="CarboxypepD_reg"/>
    <property type="match status" value="1"/>
</dbReference>
<dbReference type="InterPro" id="IPR006311">
    <property type="entry name" value="TAT_signal"/>
</dbReference>
<comment type="caution">
    <text evidence="1">The sequence shown here is derived from an EMBL/GenBank/DDBJ whole genome shotgun (WGS) entry which is preliminary data.</text>
</comment>
<dbReference type="InterPro" id="IPR013784">
    <property type="entry name" value="Carb-bd-like_fold"/>
</dbReference>
<dbReference type="InterPro" id="IPR008969">
    <property type="entry name" value="CarboxyPept-like_regulatory"/>
</dbReference>
<dbReference type="EMBL" id="REFZ01000007">
    <property type="protein sequence ID" value="RQH00055.1"/>
    <property type="molecule type" value="Genomic_DNA"/>
</dbReference>
<proteinExistence type="predicted"/>
<protein>
    <submittedName>
        <fullName evidence="1">Carboxypeptidase regulatory-like domain-containing protein</fullName>
    </submittedName>
</protein>
<dbReference type="NCBIfam" id="TIGR01409">
    <property type="entry name" value="TAT_signal_seq"/>
    <property type="match status" value="1"/>
</dbReference>
<reference evidence="1 2" key="1">
    <citation type="submission" date="2018-10" db="EMBL/GenBank/DDBJ databases">
        <title>Natrarchaeobius chitinivorans gen. nov., sp. nov., and Natrarchaeobius haloalkaliphilus sp. nov., alkaliphilic, chitin-utilizing haloarchaea from hypersaline alkaline lakes.</title>
        <authorList>
            <person name="Sorokin D.Y."/>
            <person name="Elcheninov A.G."/>
            <person name="Kostrikina N.A."/>
            <person name="Bale N.J."/>
            <person name="Sinninghe Damste J.S."/>
            <person name="Khijniak T.V."/>
            <person name="Kublanov I.V."/>
            <person name="Toshchakov S.V."/>
        </authorList>
    </citation>
    <scope>NUCLEOTIDE SEQUENCE [LARGE SCALE GENOMIC DNA]</scope>
    <source>
        <strain evidence="1 2">AArcht7</strain>
    </source>
</reference>
<dbReference type="PROSITE" id="PS51318">
    <property type="entry name" value="TAT"/>
    <property type="match status" value="1"/>
</dbReference>